<dbReference type="Pfam" id="PF07589">
    <property type="entry name" value="PEP-CTERM"/>
    <property type="match status" value="1"/>
</dbReference>
<name>A0A848FC73_9BURK</name>
<dbReference type="InterPro" id="IPR013424">
    <property type="entry name" value="Ice-binding_C"/>
</dbReference>
<sequence length="198" mass="21378">MGVTAQTPSVQAMARMSGQLGAGSTFNIATRGSILNDASVQESRSFQAGASPAGQSDRWYEVTPYTKVIFSGFLDMDVRRNLPNTDKFLQIARTRMVVEHSLSPNNEVAYLEYGLELVYEPDTHKSWSGRETFVYENASGRPGSGYISIQVGSEGEIFRRLNVGSSAPAAPVPEPASAALMLCGLGVVAGVARRARRR</sequence>
<evidence type="ECO:0000313" key="2">
    <source>
        <dbReference type="EMBL" id="NML16019.1"/>
    </source>
</evidence>
<proteinExistence type="predicted"/>
<evidence type="ECO:0000259" key="1">
    <source>
        <dbReference type="Pfam" id="PF07589"/>
    </source>
</evidence>
<dbReference type="Proteomes" id="UP000574067">
    <property type="component" value="Unassembled WGS sequence"/>
</dbReference>
<comment type="caution">
    <text evidence="2">The sequence shown here is derived from an EMBL/GenBank/DDBJ whole genome shotgun (WGS) entry which is preliminary data.</text>
</comment>
<organism evidence="2 3">
    <name type="scientific">Azohydromonas caseinilytica</name>
    <dbReference type="NCBI Taxonomy" id="2728836"/>
    <lineage>
        <taxon>Bacteria</taxon>
        <taxon>Pseudomonadati</taxon>
        <taxon>Pseudomonadota</taxon>
        <taxon>Betaproteobacteria</taxon>
        <taxon>Burkholderiales</taxon>
        <taxon>Sphaerotilaceae</taxon>
        <taxon>Azohydromonas</taxon>
    </lineage>
</organism>
<reference evidence="2 3" key="1">
    <citation type="submission" date="2020-04" db="EMBL/GenBank/DDBJ databases">
        <title>Azohydromonas sp. isolated from soil.</title>
        <authorList>
            <person name="Dahal R.H."/>
        </authorList>
    </citation>
    <scope>NUCLEOTIDE SEQUENCE [LARGE SCALE GENOMIC DNA]</scope>
    <source>
        <strain evidence="2 3">G-1-1-14</strain>
    </source>
</reference>
<gene>
    <name evidence="2" type="ORF">HHL10_13645</name>
</gene>
<evidence type="ECO:0000313" key="3">
    <source>
        <dbReference type="Proteomes" id="UP000574067"/>
    </source>
</evidence>
<dbReference type="EMBL" id="JABBFW010000008">
    <property type="protein sequence ID" value="NML16019.1"/>
    <property type="molecule type" value="Genomic_DNA"/>
</dbReference>
<feature type="domain" description="Ice-binding protein C-terminal" evidence="1">
    <location>
        <begin position="171"/>
        <end position="197"/>
    </location>
</feature>
<protein>
    <submittedName>
        <fullName evidence="2">PEP-CTERM sorting domain-containing protein</fullName>
    </submittedName>
</protein>
<dbReference type="AlphaFoldDB" id="A0A848FC73"/>
<dbReference type="NCBIfam" id="TIGR02595">
    <property type="entry name" value="PEP_CTERM"/>
    <property type="match status" value="1"/>
</dbReference>
<keyword evidence="3" id="KW-1185">Reference proteome</keyword>
<accession>A0A848FC73</accession>